<name>A0AA39R0Q5_9LECA</name>
<evidence type="ECO:0000313" key="2">
    <source>
        <dbReference type="Proteomes" id="UP001166286"/>
    </source>
</evidence>
<dbReference type="InterPro" id="IPR029063">
    <property type="entry name" value="SAM-dependent_MTases_sf"/>
</dbReference>
<gene>
    <name evidence="1" type="ORF">JMJ35_006307</name>
</gene>
<keyword evidence="2" id="KW-1185">Reference proteome</keyword>
<sequence>MTAYDLDVDAIASMYGCDLKSEYRTQFEHRVNIIKAWNIPPGSRVLEIGPGQGDCTIVLAAAVGERGHVDAVDPAPLDYGSPVTLGESQARLSASPLGHRINFIRASPSDYLSNLTKLDEPVLTYTHVVLFHSLWYFASPSVFPTILRNLQAHVTSDATLCIAEYALQAGSLNAVPHVLAALAQTVLEAGGIGESQRNVRTVVGPGWVKEETQKEGWVVRDEMVVIPPKNMADGRWEAESAVGDEFQKGVEEVAERDEPLGGVLKGMREAVRMAIVVIGGCVRDVETMNVWSATMQRGK</sequence>
<dbReference type="Proteomes" id="UP001166286">
    <property type="component" value="Unassembled WGS sequence"/>
</dbReference>
<organism evidence="1 2">
    <name type="scientific">Cladonia borealis</name>
    <dbReference type="NCBI Taxonomy" id="184061"/>
    <lineage>
        <taxon>Eukaryota</taxon>
        <taxon>Fungi</taxon>
        <taxon>Dikarya</taxon>
        <taxon>Ascomycota</taxon>
        <taxon>Pezizomycotina</taxon>
        <taxon>Lecanoromycetes</taxon>
        <taxon>OSLEUM clade</taxon>
        <taxon>Lecanoromycetidae</taxon>
        <taxon>Lecanorales</taxon>
        <taxon>Lecanorineae</taxon>
        <taxon>Cladoniaceae</taxon>
        <taxon>Cladonia</taxon>
    </lineage>
</organism>
<reference evidence="1" key="1">
    <citation type="submission" date="2023-03" db="EMBL/GenBank/DDBJ databases">
        <title>Complete genome of Cladonia borealis.</title>
        <authorList>
            <person name="Park H."/>
        </authorList>
    </citation>
    <scope>NUCLEOTIDE SEQUENCE</scope>
    <source>
        <strain evidence="1">ANT050790</strain>
    </source>
</reference>
<protein>
    <recommendedName>
        <fullName evidence="3">Methyltransferase domain-containing protein</fullName>
    </recommendedName>
</protein>
<comment type="caution">
    <text evidence="1">The sequence shown here is derived from an EMBL/GenBank/DDBJ whole genome shotgun (WGS) entry which is preliminary data.</text>
</comment>
<dbReference type="AlphaFoldDB" id="A0AA39R0Q5"/>
<accession>A0AA39R0Q5</accession>
<evidence type="ECO:0008006" key="3">
    <source>
        <dbReference type="Google" id="ProtNLM"/>
    </source>
</evidence>
<evidence type="ECO:0000313" key="1">
    <source>
        <dbReference type="EMBL" id="KAK0511734.1"/>
    </source>
</evidence>
<dbReference type="EMBL" id="JAFEKC020000013">
    <property type="protein sequence ID" value="KAK0511734.1"/>
    <property type="molecule type" value="Genomic_DNA"/>
</dbReference>
<proteinExistence type="predicted"/>
<dbReference type="SUPFAM" id="SSF53335">
    <property type="entry name" value="S-adenosyl-L-methionine-dependent methyltransferases"/>
    <property type="match status" value="1"/>
</dbReference>
<dbReference type="Gene3D" id="3.40.50.150">
    <property type="entry name" value="Vaccinia Virus protein VP39"/>
    <property type="match status" value="1"/>
</dbReference>